<name>A0ABY7G1U2_MYAAR</name>
<proteinExistence type="predicted"/>
<evidence type="ECO:0000313" key="2">
    <source>
        <dbReference type="EMBL" id="WAR27479.1"/>
    </source>
</evidence>
<reference evidence="2" key="1">
    <citation type="submission" date="2022-11" db="EMBL/GenBank/DDBJ databases">
        <title>Centuries of genome instability and evolution in soft-shell clam transmissible cancer (bioRxiv).</title>
        <authorList>
            <person name="Hart S.F.M."/>
            <person name="Yonemitsu M.A."/>
            <person name="Giersch R.M."/>
            <person name="Beal B.F."/>
            <person name="Arriagada G."/>
            <person name="Davis B.W."/>
            <person name="Ostrander E.A."/>
            <person name="Goff S.P."/>
            <person name="Metzger M.J."/>
        </authorList>
    </citation>
    <scope>NUCLEOTIDE SEQUENCE</scope>
    <source>
        <strain evidence="2">MELC-2E11</strain>
        <tissue evidence="2">Siphon/mantle</tissue>
    </source>
</reference>
<feature type="region of interest" description="Disordered" evidence="1">
    <location>
        <begin position="276"/>
        <end position="327"/>
    </location>
</feature>
<organism evidence="2 3">
    <name type="scientific">Mya arenaria</name>
    <name type="common">Soft-shell clam</name>
    <dbReference type="NCBI Taxonomy" id="6604"/>
    <lineage>
        <taxon>Eukaryota</taxon>
        <taxon>Metazoa</taxon>
        <taxon>Spiralia</taxon>
        <taxon>Lophotrochozoa</taxon>
        <taxon>Mollusca</taxon>
        <taxon>Bivalvia</taxon>
        <taxon>Autobranchia</taxon>
        <taxon>Heteroconchia</taxon>
        <taxon>Euheterodonta</taxon>
        <taxon>Imparidentia</taxon>
        <taxon>Neoheterodontei</taxon>
        <taxon>Myida</taxon>
        <taxon>Myoidea</taxon>
        <taxon>Myidae</taxon>
        <taxon>Mya</taxon>
    </lineage>
</organism>
<protein>
    <submittedName>
        <fullName evidence="2">Uncharacterized protein</fullName>
    </submittedName>
</protein>
<gene>
    <name evidence="2" type="ORF">MAR_013183</name>
</gene>
<dbReference type="EMBL" id="CP111026">
    <property type="protein sequence ID" value="WAR27479.1"/>
    <property type="molecule type" value="Genomic_DNA"/>
</dbReference>
<accession>A0ABY7G1U2</accession>
<keyword evidence="3" id="KW-1185">Reference proteome</keyword>
<feature type="compositionally biased region" description="Polar residues" evidence="1">
    <location>
        <begin position="276"/>
        <end position="293"/>
    </location>
</feature>
<dbReference type="Proteomes" id="UP001164746">
    <property type="component" value="Chromosome 15"/>
</dbReference>
<evidence type="ECO:0000313" key="3">
    <source>
        <dbReference type="Proteomes" id="UP001164746"/>
    </source>
</evidence>
<evidence type="ECO:0000256" key="1">
    <source>
        <dbReference type="SAM" id="MobiDB-lite"/>
    </source>
</evidence>
<sequence length="347" mass="40271">MKRIKNYLLSTMSTDRMSSLALLHIHKDMDVDINNIEQLIRIQEQSIQHRNKLSEILPNKDSKFQQNHRQTDKRRARYTPYTTCNHDHKHDGSYKARPLSSPLTSPYTCAQNDHPLVTIETSNHFRLAADLTSLHVSLKKRDQPTVNNVFRQIDFGPDVNGKGRLMVFQLLSNPFYYLATSSYRHLEIQSYCDDTLDREVPDERFFRCFHSAVGAELIQPYAHPGYYIHHIDDFVNVRKLELNFRPPEEFFLDVKMCSNEEIQRLLISETDQYNTNAQRDSDVTSVDSKSGSLPRTAVPDIDKSSLKRKESKKLKGKPKDSPITPKASVLGCFRLKVFKKKKKDKTK</sequence>